<dbReference type="Pfam" id="PF12771">
    <property type="entry name" value="SusD-like_2"/>
    <property type="match status" value="1"/>
</dbReference>
<dbReference type="InterPro" id="IPR011990">
    <property type="entry name" value="TPR-like_helical_dom_sf"/>
</dbReference>
<name>A0A916LK67_KRYT1</name>
<dbReference type="InterPro" id="IPR041662">
    <property type="entry name" value="SusD-like_2"/>
</dbReference>
<organism evidence="1 2">
    <name type="scientific">Kryptobacter tengchongensis</name>
    <dbReference type="NCBI Taxonomy" id="1643429"/>
    <lineage>
        <taxon>Bacteria</taxon>
        <taxon>Pseudomonadati</taxon>
        <taxon>Candidatus Kryptoniota</taxon>
        <taxon>Candidatus Kryptobacter</taxon>
    </lineage>
</organism>
<dbReference type="AlphaFoldDB" id="A0A916LK67"/>
<dbReference type="Gene3D" id="1.25.40.390">
    <property type="match status" value="1"/>
</dbReference>
<reference evidence="1 2" key="1">
    <citation type="submission" date="2015-11" db="EMBL/GenBank/DDBJ databases">
        <authorList>
            <person name="Varghese N."/>
        </authorList>
    </citation>
    <scope>NUCLEOTIDE SEQUENCE [LARGE SCALE GENOMIC DNA]</scope>
    <source>
        <strain evidence="1 2">JGI-25</strain>
    </source>
</reference>
<dbReference type="RefSeq" id="WP_072263780.1">
    <property type="nucleotide sequence ID" value="NZ_CZVV01000034.1"/>
</dbReference>
<comment type="caution">
    <text evidence="1">The sequence shown here is derived from an EMBL/GenBank/DDBJ whole genome shotgun (WGS) entry which is preliminary data.</text>
</comment>
<dbReference type="EMBL" id="CZVV01000034">
    <property type="protein sequence ID" value="CUT00117.1"/>
    <property type="molecule type" value="Genomic_DNA"/>
</dbReference>
<evidence type="ECO:0000313" key="2">
    <source>
        <dbReference type="Proteomes" id="UP000243105"/>
    </source>
</evidence>
<protein>
    <submittedName>
        <fullName evidence="1">SusD family protein</fullName>
    </submittedName>
</protein>
<dbReference type="SUPFAM" id="SSF48452">
    <property type="entry name" value="TPR-like"/>
    <property type="match status" value="1"/>
</dbReference>
<gene>
    <name evidence="1" type="ORF">JGI25_00686</name>
</gene>
<accession>A0A916LK67</accession>
<dbReference type="Proteomes" id="UP000243105">
    <property type="component" value="Unassembled WGS sequence"/>
</dbReference>
<evidence type="ECO:0000313" key="1">
    <source>
        <dbReference type="EMBL" id="CUT00117.1"/>
    </source>
</evidence>
<proteinExistence type="predicted"/>
<sequence>MKSILGLLTIALIISVTFLGCNKLTESYIKGYEDDPLLPSSAPAVKIFAGAQAAFIEFYEAFPSQLAAVWAQQATGADRQFASFDVYNITANDFSNDWFLAYTRVLTNLKIAQAKAQEEGLLNIYGAAKILEGIHMGTVAALWGDVPYSEAAQPEKTLTPKYDNQIDVYNAAIAAIDEGIQVLTQNPASLAQDLYSTGGSTAKWIKAGYSAKARYLMHLARKDNYPAAVLDQVIQAALNGITSTTRTGTPPAAGYGADDLVFTHGSTYQGNMNLWYSFLVQDRSGYLRALKCFAVKMLGARGTAESGRFNYYFTADSNDLRTTGTAAYAVNAYFPVIRASETLLLLAEAYARKNDLTNAVNYLNLAKTYNNNIFGTTLRNNYTTADFATQQDLLQEIFNEMYLSLMHQVEVFNFLRRIDYQIQYRDATGQVVRLTPKRGDQFPQRLFYPQSEVSTNPNIPWIQTASDLYTKTRVNGGNK</sequence>
<dbReference type="PROSITE" id="PS51257">
    <property type="entry name" value="PROKAR_LIPOPROTEIN"/>
    <property type="match status" value="1"/>
</dbReference>